<accession>A0AA38HP71</accession>
<gene>
    <name evidence="9" type="ORF">Zmor_003497</name>
</gene>
<dbReference type="PANTHER" id="PTHR47970:SF12">
    <property type="entry name" value="KINESIN FAMILY MEMBER 11"/>
    <property type="match status" value="1"/>
</dbReference>
<evidence type="ECO:0000256" key="5">
    <source>
        <dbReference type="ARBA" id="ARBA00023175"/>
    </source>
</evidence>
<dbReference type="GO" id="GO:0051231">
    <property type="term" value="P:spindle elongation"/>
    <property type="evidence" value="ECO:0007669"/>
    <property type="project" value="TreeGrafter"/>
</dbReference>
<dbReference type="InterPro" id="IPR027417">
    <property type="entry name" value="P-loop_NTPase"/>
</dbReference>
<dbReference type="AlphaFoldDB" id="A0AA38HP71"/>
<dbReference type="GO" id="GO:0007018">
    <property type="term" value="P:microtubule-based movement"/>
    <property type="evidence" value="ECO:0007669"/>
    <property type="project" value="InterPro"/>
</dbReference>
<proteinExistence type="inferred from homology"/>
<comment type="caution">
    <text evidence="7">Lacks conserved residue(s) required for the propagation of feature annotation.</text>
</comment>
<evidence type="ECO:0000256" key="3">
    <source>
        <dbReference type="ARBA" id="ARBA00022741"/>
    </source>
</evidence>
<comment type="caution">
    <text evidence="9">The sequence shown here is derived from an EMBL/GenBank/DDBJ whole genome shotgun (WGS) entry which is preliminary data.</text>
</comment>
<keyword evidence="6" id="KW-0206">Cytoskeleton</keyword>
<evidence type="ECO:0000256" key="4">
    <source>
        <dbReference type="ARBA" id="ARBA00022840"/>
    </source>
</evidence>
<dbReference type="PRINTS" id="PR00380">
    <property type="entry name" value="KINESINHEAVY"/>
</dbReference>
<dbReference type="GO" id="GO:0008574">
    <property type="term" value="F:plus-end-directed microtubule motor activity"/>
    <property type="evidence" value="ECO:0007669"/>
    <property type="project" value="TreeGrafter"/>
</dbReference>
<dbReference type="PROSITE" id="PS50067">
    <property type="entry name" value="KINESIN_MOTOR_2"/>
    <property type="match status" value="1"/>
</dbReference>
<comment type="similarity">
    <text evidence="7">Belongs to the TRAFAC class myosin-kinesin ATPase superfamily. Kinesin family.</text>
</comment>
<organism evidence="9 10">
    <name type="scientific">Zophobas morio</name>
    <dbReference type="NCBI Taxonomy" id="2755281"/>
    <lineage>
        <taxon>Eukaryota</taxon>
        <taxon>Metazoa</taxon>
        <taxon>Ecdysozoa</taxon>
        <taxon>Arthropoda</taxon>
        <taxon>Hexapoda</taxon>
        <taxon>Insecta</taxon>
        <taxon>Pterygota</taxon>
        <taxon>Neoptera</taxon>
        <taxon>Endopterygota</taxon>
        <taxon>Coleoptera</taxon>
        <taxon>Polyphaga</taxon>
        <taxon>Cucujiformia</taxon>
        <taxon>Tenebrionidae</taxon>
        <taxon>Zophobas</taxon>
    </lineage>
</organism>
<feature type="domain" description="Kinesin motor" evidence="8">
    <location>
        <begin position="1"/>
        <end position="122"/>
    </location>
</feature>
<dbReference type="EMBL" id="JALNTZ010000010">
    <property type="protein sequence ID" value="KAJ3640182.1"/>
    <property type="molecule type" value="Genomic_DNA"/>
</dbReference>
<dbReference type="Pfam" id="PF00225">
    <property type="entry name" value="Kinesin"/>
    <property type="match status" value="1"/>
</dbReference>
<dbReference type="InterPro" id="IPR036961">
    <property type="entry name" value="Kinesin_motor_dom_sf"/>
</dbReference>
<evidence type="ECO:0000259" key="8">
    <source>
        <dbReference type="PROSITE" id="PS50067"/>
    </source>
</evidence>
<dbReference type="Proteomes" id="UP001168821">
    <property type="component" value="Unassembled WGS sequence"/>
</dbReference>
<dbReference type="GO" id="GO:0005524">
    <property type="term" value="F:ATP binding"/>
    <property type="evidence" value="ECO:0007669"/>
    <property type="project" value="UniProtKB-KW"/>
</dbReference>
<name>A0AA38HP71_9CUCU</name>
<evidence type="ECO:0000313" key="9">
    <source>
        <dbReference type="EMBL" id="KAJ3640182.1"/>
    </source>
</evidence>
<dbReference type="GO" id="GO:0005876">
    <property type="term" value="C:spindle microtubule"/>
    <property type="evidence" value="ECO:0007669"/>
    <property type="project" value="TreeGrafter"/>
</dbReference>
<evidence type="ECO:0000256" key="7">
    <source>
        <dbReference type="PROSITE-ProRule" id="PRU00283"/>
    </source>
</evidence>
<dbReference type="GO" id="GO:0072686">
    <property type="term" value="C:mitotic spindle"/>
    <property type="evidence" value="ECO:0007669"/>
    <property type="project" value="TreeGrafter"/>
</dbReference>
<evidence type="ECO:0000256" key="6">
    <source>
        <dbReference type="ARBA" id="ARBA00023212"/>
    </source>
</evidence>
<protein>
    <recommendedName>
        <fullName evidence="8">Kinesin motor domain-containing protein</fullName>
    </recommendedName>
</protein>
<keyword evidence="5" id="KW-0505">Motor protein</keyword>
<comment type="subcellular location">
    <subcellularLocation>
        <location evidence="1">Cytoplasm</location>
        <location evidence="1">Cytoskeleton</location>
    </subcellularLocation>
</comment>
<dbReference type="GO" id="GO:0005634">
    <property type="term" value="C:nucleus"/>
    <property type="evidence" value="ECO:0007669"/>
    <property type="project" value="TreeGrafter"/>
</dbReference>
<keyword evidence="4" id="KW-0067">ATP-binding</keyword>
<sequence length="134" mass="15331">MRSHVIFTFLVTLRKIDGRGDEINRSERLRLLDLTRNESAGRVRARDFGNVNHSIQTLPIVIKAVAQRIQHVSYRESKLTRIIQDSLNGNTKTGMIATFLPRSGSWKDTVATLELGQLIYSYKTYVNVDKKQVN</sequence>
<evidence type="ECO:0000256" key="2">
    <source>
        <dbReference type="ARBA" id="ARBA00022490"/>
    </source>
</evidence>
<dbReference type="InterPro" id="IPR047149">
    <property type="entry name" value="KIF11-like"/>
</dbReference>
<dbReference type="GO" id="GO:0008017">
    <property type="term" value="F:microtubule binding"/>
    <property type="evidence" value="ECO:0007669"/>
    <property type="project" value="InterPro"/>
</dbReference>
<reference evidence="9" key="1">
    <citation type="journal article" date="2023" name="G3 (Bethesda)">
        <title>Whole genome assemblies of Zophobas morio and Tenebrio molitor.</title>
        <authorList>
            <person name="Kaur S."/>
            <person name="Stinson S.A."/>
            <person name="diCenzo G.C."/>
        </authorList>
    </citation>
    <scope>NUCLEOTIDE SEQUENCE</scope>
    <source>
        <strain evidence="9">QUZm001</strain>
    </source>
</reference>
<keyword evidence="3" id="KW-0547">Nucleotide-binding</keyword>
<keyword evidence="2" id="KW-0963">Cytoplasm</keyword>
<dbReference type="SUPFAM" id="SSF52540">
    <property type="entry name" value="P-loop containing nucleoside triphosphate hydrolases"/>
    <property type="match status" value="1"/>
</dbReference>
<evidence type="ECO:0000256" key="1">
    <source>
        <dbReference type="ARBA" id="ARBA00004245"/>
    </source>
</evidence>
<keyword evidence="10" id="KW-1185">Reference proteome</keyword>
<dbReference type="InterPro" id="IPR001752">
    <property type="entry name" value="Kinesin_motor_dom"/>
</dbReference>
<evidence type="ECO:0000313" key="10">
    <source>
        <dbReference type="Proteomes" id="UP001168821"/>
    </source>
</evidence>
<dbReference type="PANTHER" id="PTHR47970">
    <property type="entry name" value="KINESIN-LIKE PROTEIN KIF11"/>
    <property type="match status" value="1"/>
</dbReference>
<dbReference type="Gene3D" id="3.40.850.10">
    <property type="entry name" value="Kinesin motor domain"/>
    <property type="match status" value="1"/>
</dbReference>
<dbReference type="GO" id="GO:0090307">
    <property type="term" value="P:mitotic spindle assembly"/>
    <property type="evidence" value="ECO:0007669"/>
    <property type="project" value="TreeGrafter"/>
</dbReference>